<name>A0A6A6SJF8_9PLEO</name>
<gene>
    <name evidence="1" type="ORF">P280DRAFT_18573</name>
</gene>
<dbReference type="Proteomes" id="UP000799753">
    <property type="component" value="Unassembled WGS sequence"/>
</dbReference>
<organism evidence="1 2">
    <name type="scientific">Massarina eburnea CBS 473.64</name>
    <dbReference type="NCBI Taxonomy" id="1395130"/>
    <lineage>
        <taxon>Eukaryota</taxon>
        <taxon>Fungi</taxon>
        <taxon>Dikarya</taxon>
        <taxon>Ascomycota</taxon>
        <taxon>Pezizomycotina</taxon>
        <taxon>Dothideomycetes</taxon>
        <taxon>Pleosporomycetidae</taxon>
        <taxon>Pleosporales</taxon>
        <taxon>Massarineae</taxon>
        <taxon>Massarinaceae</taxon>
        <taxon>Massarina</taxon>
    </lineage>
</organism>
<sequence length="113" mass="12282">MHRCRCLPDRKGLATTASHPEDIFEVATTRFPIMGKLSIPNMGPLRILCFISCFATSMKCHWSADAGCFVTCVTAAAWLAFTAVLVHAGPTFEHESASAGRAAHAMRNRIITC</sequence>
<evidence type="ECO:0000313" key="2">
    <source>
        <dbReference type="Proteomes" id="UP000799753"/>
    </source>
</evidence>
<proteinExistence type="predicted"/>
<keyword evidence="2" id="KW-1185">Reference proteome</keyword>
<evidence type="ECO:0000313" key="1">
    <source>
        <dbReference type="EMBL" id="KAF2646763.1"/>
    </source>
</evidence>
<protein>
    <submittedName>
        <fullName evidence="1">Uncharacterized protein</fullName>
    </submittedName>
</protein>
<accession>A0A6A6SJF8</accession>
<reference evidence="1" key="1">
    <citation type="journal article" date="2020" name="Stud. Mycol.">
        <title>101 Dothideomycetes genomes: a test case for predicting lifestyles and emergence of pathogens.</title>
        <authorList>
            <person name="Haridas S."/>
            <person name="Albert R."/>
            <person name="Binder M."/>
            <person name="Bloem J."/>
            <person name="Labutti K."/>
            <person name="Salamov A."/>
            <person name="Andreopoulos B."/>
            <person name="Baker S."/>
            <person name="Barry K."/>
            <person name="Bills G."/>
            <person name="Bluhm B."/>
            <person name="Cannon C."/>
            <person name="Castanera R."/>
            <person name="Culley D."/>
            <person name="Daum C."/>
            <person name="Ezra D."/>
            <person name="Gonzalez J."/>
            <person name="Henrissat B."/>
            <person name="Kuo A."/>
            <person name="Liang C."/>
            <person name="Lipzen A."/>
            <person name="Lutzoni F."/>
            <person name="Magnuson J."/>
            <person name="Mondo S."/>
            <person name="Nolan M."/>
            <person name="Ohm R."/>
            <person name="Pangilinan J."/>
            <person name="Park H.-J."/>
            <person name="Ramirez L."/>
            <person name="Alfaro M."/>
            <person name="Sun H."/>
            <person name="Tritt A."/>
            <person name="Yoshinaga Y."/>
            <person name="Zwiers L.-H."/>
            <person name="Turgeon B."/>
            <person name="Goodwin S."/>
            <person name="Spatafora J."/>
            <person name="Crous P."/>
            <person name="Grigoriev I."/>
        </authorList>
    </citation>
    <scope>NUCLEOTIDE SEQUENCE</scope>
    <source>
        <strain evidence="1">CBS 473.64</strain>
    </source>
</reference>
<dbReference type="EMBL" id="MU006776">
    <property type="protein sequence ID" value="KAF2646763.1"/>
    <property type="molecule type" value="Genomic_DNA"/>
</dbReference>
<dbReference type="AlphaFoldDB" id="A0A6A6SJF8"/>